<dbReference type="InterPro" id="IPR038050">
    <property type="entry name" value="Neuro_actylchol_rec"/>
</dbReference>
<feature type="transmembrane region" description="Helical" evidence="2">
    <location>
        <begin position="471"/>
        <end position="488"/>
    </location>
</feature>
<feature type="transmembrane region" description="Helical" evidence="2">
    <location>
        <begin position="419"/>
        <end position="440"/>
    </location>
</feature>
<reference evidence="3" key="1">
    <citation type="submission" date="2021-11" db="EMBL/GenBank/DDBJ databases">
        <authorList>
            <consortium name="Genoscope - CEA"/>
            <person name="William W."/>
        </authorList>
    </citation>
    <scope>NUCLEOTIDE SEQUENCE</scope>
</reference>
<keyword evidence="2" id="KW-0472">Membrane</keyword>
<dbReference type="Gene3D" id="1.20.58.390">
    <property type="entry name" value="Neurotransmitter-gated ion-channel transmembrane domain"/>
    <property type="match status" value="1"/>
</dbReference>
<gene>
    <name evidence="3" type="ORF">PECAL_6P13290</name>
</gene>
<dbReference type="EMBL" id="CAKKNE010000006">
    <property type="protein sequence ID" value="CAH0379698.1"/>
    <property type="molecule type" value="Genomic_DNA"/>
</dbReference>
<evidence type="ECO:0000313" key="4">
    <source>
        <dbReference type="Proteomes" id="UP000789595"/>
    </source>
</evidence>
<feature type="transmembrane region" description="Helical" evidence="2">
    <location>
        <begin position="358"/>
        <end position="379"/>
    </location>
</feature>
<comment type="caution">
    <text evidence="3">The sequence shown here is derived from an EMBL/GenBank/DDBJ whole genome shotgun (WGS) entry which is preliminary data.</text>
</comment>
<protein>
    <recommendedName>
        <fullName evidence="5">Transmembrane protein</fullName>
    </recommendedName>
</protein>
<name>A0A8J2X426_9STRA</name>
<dbReference type="OrthoDB" id="206322at2759"/>
<proteinExistence type="predicted"/>
<evidence type="ECO:0000256" key="2">
    <source>
        <dbReference type="SAM" id="Phobius"/>
    </source>
</evidence>
<organism evidence="3 4">
    <name type="scientific">Pelagomonas calceolata</name>
    <dbReference type="NCBI Taxonomy" id="35677"/>
    <lineage>
        <taxon>Eukaryota</taxon>
        <taxon>Sar</taxon>
        <taxon>Stramenopiles</taxon>
        <taxon>Ochrophyta</taxon>
        <taxon>Pelagophyceae</taxon>
        <taxon>Pelagomonadales</taxon>
        <taxon>Pelagomonadaceae</taxon>
        <taxon>Pelagomonas</taxon>
    </lineage>
</organism>
<keyword evidence="2" id="KW-1133">Transmembrane helix</keyword>
<evidence type="ECO:0000256" key="1">
    <source>
        <dbReference type="SAM" id="MobiDB-lite"/>
    </source>
</evidence>
<sequence>MRRLAIALATASALQVLDYGPGRNHDLVEVGTDSVFVDFDEAVSACEDQPSAAICVYQNGKDRSCSDGAPEADAKRGVVKLPNELKQFDARYDIALAQGVFCAVNGTALSEPVRWTVQTVTEPEVDDEATTANTTTTVDQVEVYGLGIFVSDVASIDLQSSTWYGDVDVYVLKYYRPFLELDSALKEATRPTDRGRACDVDATDKWLFFKNEDLPELQFVNIGKNPSKNPIVQDDRFDHLRVQSEFYFSPSIAEYPFQTQTLPITLELPPELSAGAPSKVLCLLETYSGFATKLSSFASVDEKDATLSAKVVVDEAARRPPFARNCEAQLSYPSSGCPPTRQTSRLSLELKFAPPSRLGAFVLLPPSFIALFAIVSYAQSNAGLRLVYHVTLMLAAVTQHAAIRSALPPRAPTTAADDFAFCVYAVVAVAVLAAVAEMLAPKVRMDCLCLAPASLLIFVHARPPISLDAPLAVAVMLVFCGAAALACARRMLHKPGGDPGGAYARVSSSDVRRQSSLQENLLDDDDYKEDEPPESPTTTIRKRNLEMVERGGEFV</sequence>
<evidence type="ECO:0008006" key="5">
    <source>
        <dbReference type="Google" id="ProtNLM"/>
    </source>
</evidence>
<feature type="compositionally biased region" description="Acidic residues" evidence="1">
    <location>
        <begin position="521"/>
        <end position="533"/>
    </location>
</feature>
<keyword evidence="2" id="KW-0812">Transmembrane</keyword>
<accession>A0A8J2X426</accession>
<feature type="region of interest" description="Disordered" evidence="1">
    <location>
        <begin position="518"/>
        <end position="544"/>
    </location>
</feature>
<dbReference type="Proteomes" id="UP000789595">
    <property type="component" value="Unassembled WGS sequence"/>
</dbReference>
<evidence type="ECO:0000313" key="3">
    <source>
        <dbReference type="EMBL" id="CAH0379698.1"/>
    </source>
</evidence>
<keyword evidence="4" id="KW-1185">Reference proteome</keyword>
<dbReference type="AlphaFoldDB" id="A0A8J2X426"/>